<evidence type="ECO:0000313" key="3">
    <source>
        <dbReference type="EMBL" id="KYN18584.1"/>
    </source>
</evidence>
<dbReference type="InterPro" id="IPR044822">
    <property type="entry name" value="Myb_DNA-bind_4"/>
</dbReference>
<feature type="signal peptide" evidence="1">
    <location>
        <begin position="1"/>
        <end position="21"/>
    </location>
</feature>
<name>A0A151J5S8_9HYME</name>
<gene>
    <name evidence="3" type="ORF">ALC57_09098</name>
</gene>
<dbReference type="EMBL" id="KQ979935">
    <property type="protein sequence ID" value="KYN18584.1"/>
    <property type="molecule type" value="Genomic_DNA"/>
</dbReference>
<evidence type="ECO:0000313" key="4">
    <source>
        <dbReference type="Proteomes" id="UP000078492"/>
    </source>
</evidence>
<proteinExistence type="predicted"/>
<dbReference type="Proteomes" id="UP000078492">
    <property type="component" value="Unassembled WGS sequence"/>
</dbReference>
<feature type="chain" id="PRO_5007582494" description="Myb/SANT-like DNA-binding domain-containing protein" evidence="1">
    <location>
        <begin position="22"/>
        <end position="158"/>
    </location>
</feature>
<dbReference type="PANTHER" id="PTHR47595">
    <property type="entry name" value="HEAT SHOCK 70 KDA PROTEIN 14"/>
    <property type="match status" value="1"/>
</dbReference>
<protein>
    <recommendedName>
        <fullName evidence="2">Myb/SANT-like DNA-binding domain-containing protein</fullName>
    </recommendedName>
</protein>
<sequence length="158" mass="18760">MKLIFPVILRVLLLTIQKSLLIYLNHHLEKHSMGNKENNQNESTPVSFLWNDATTKLFLDVYKRKKDLVNTRKIKTYKHSWKNIAEDMLHSGYSVTPLQVENKFKSLTRSYKNMVSNNKKTGRARTTCKYETELSKLFGKKHNIYHLLYQEWISAQRK</sequence>
<evidence type="ECO:0000259" key="2">
    <source>
        <dbReference type="Pfam" id="PF13837"/>
    </source>
</evidence>
<dbReference type="PANTHER" id="PTHR47595:SF1">
    <property type="entry name" value="MYB_SANT-LIKE DNA-BINDING DOMAIN-CONTAINING PROTEIN"/>
    <property type="match status" value="1"/>
</dbReference>
<accession>A0A151J5S8</accession>
<reference evidence="3 4" key="1">
    <citation type="submission" date="2015-09" db="EMBL/GenBank/DDBJ databases">
        <title>Trachymyrmex cornetzi WGS genome.</title>
        <authorList>
            <person name="Nygaard S."/>
            <person name="Hu H."/>
            <person name="Boomsma J."/>
            <person name="Zhang G."/>
        </authorList>
    </citation>
    <scope>NUCLEOTIDE SEQUENCE [LARGE SCALE GENOMIC DNA]</scope>
    <source>
        <strain evidence="3">Tcor2-1</strain>
        <tissue evidence="3">Whole body</tissue>
    </source>
</reference>
<evidence type="ECO:0000256" key="1">
    <source>
        <dbReference type="SAM" id="SignalP"/>
    </source>
</evidence>
<keyword evidence="1" id="KW-0732">Signal</keyword>
<feature type="domain" description="Myb/SANT-like DNA-binding" evidence="2">
    <location>
        <begin position="50"/>
        <end position="136"/>
    </location>
</feature>
<dbReference type="Pfam" id="PF13837">
    <property type="entry name" value="Myb_DNA-bind_4"/>
    <property type="match status" value="1"/>
</dbReference>
<dbReference type="Gene3D" id="1.10.10.60">
    <property type="entry name" value="Homeodomain-like"/>
    <property type="match status" value="1"/>
</dbReference>
<dbReference type="AlphaFoldDB" id="A0A151J5S8"/>
<organism evidence="3 4">
    <name type="scientific">Trachymyrmex cornetzi</name>
    <dbReference type="NCBI Taxonomy" id="471704"/>
    <lineage>
        <taxon>Eukaryota</taxon>
        <taxon>Metazoa</taxon>
        <taxon>Ecdysozoa</taxon>
        <taxon>Arthropoda</taxon>
        <taxon>Hexapoda</taxon>
        <taxon>Insecta</taxon>
        <taxon>Pterygota</taxon>
        <taxon>Neoptera</taxon>
        <taxon>Endopterygota</taxon>
        <taxon>Hymenoptera</taxon>
        <taxon>Apocrita</taxon>
        <taxon>Aculeata</taxon>
        <taxon>Formicoidea</taxon>
        <taxon>Formicidae</taxon>
        <taxon>Myrmicinae</taxon>
        <taxon>Trachymyrmex</taxon>
    </lineage>
</organism>
<keyword evidence="4" id="KW-1185">Reference proteome</keyword>